<dbReference type="EC" id="2.3.1.258" evidence="3"/>
<keyword evidence="1" id="KW-0808">Transferase</keyword>
<reference evidence="14" key="1">
    <citation type="submission" date="2022-11" db="UniProtKB">
        <authorList>
            <consortium name="WormBaseParasite"/>
        </authorList>
    </citation>
    <scope>IDENTIFICATION</scope>
</reference>
<dbReference type="PANTHER" id="PTHR42919:SF8">
    <property type="entry name" value="N-ALPHA-ACETYLTRANSFERASE 50"/>
    <property type="match status" value="1"/>
</dbReference>
<dbReference type="AlphaFoldDB" id="A0A915PSA0"/>
<evidence type="ECO:0000256" key="11">
    <source>
        <dbReference type="ARBA" id="ARBA00049454"/>
    </source>
</evidence>
<dbReference type="Proteomes" id="UP000887581">
    <property type="component" value="Unplaced"/>
</dbReference>
<dbReference type="PANTHER" id="PTHR42919">
    <property type="entry name" value="N-ALPHA-ACETYLTRANSFERASE"/>
    <property type="match status" value="1"/>
</dbReference>
<evidence type="ECO:0000256" key="1">
    <source>
        <dbReference type="ARBA" id="ARBA00022679"/>
    </source>
</evidence>
<evidence type="ECO:0000313" key="13">
    <source>
        <dbReference type="Proteomes" id="UP000887581"/>
    </source>
</evidence>
<comment type="catalytic activity">
    <reaction evidence="9">
        <text>N-terminal L-methionyl-L-alanyl-[protein] + acetyl-CoA = N-terminal N(alpha)-acetyl-L-methionyl-L-alanyl-[protein] + CoA + H(+)</text>
        <dbReference type="Rhea" id="RHEA:50564"/>
        <dbReference type="Rhea" id="RHEA-COMP:12726"/>
        <dbReference type="Rhea" id="RHEA-COMP:12727"/>
        <dbReference type="ChEBI" id="CHEBI:15378"/>
        <dbReference type="ChEBI" id="CHEBI:57287"/>
        <dbReference type="ChEBI" id="CHEBI:57288"/>
        <dbReference type="ChEBI" id="CHEBI:133398"/>
        <dbReference type="ChEBI" id="CHEBI:133399"/>
        <dbReference type="EC" id="2.3.1.258"/>
    </reaction>
</comment>
<evidence type="ECO:0000256" key="4">
    <source>
        <dbReference type="ARBA" id="ARBA00048251"/>
    </source>
</evidence>
<evidence type="ECO:0000256" key="3">
    <source>
        <dbReference type="ARBA" id="ARBA00039121"/>
    </source>
</evidence>
<dbReference type="InterPro" id="IPR000182">
    <property type="entry name" value="GNAT_dom"/>
</dbReference>
<dbReference type="Gene3D" id="3.40.630.30">
    <property type="match status" value="1"/>
</dbReference>
<evidence type="ECO:0000256" key="7">
    <source>
        <dbReference type="ARBA" id="ARBA00048618"/>
    </source>
</evidence>
<dbReference type="Pfam" id="PF00583">
    <property type="entry name" value="Acetyltransf_1"/>
    <property type="match status" value="1"/>
</dbReference>
<dbReference type="GO" id="GO:0007064">
    <property type="term" value="P:mitotic sister chromatid cohesion"/>
    <property type="evidence" value="ECO:0007669"/>
    <property type="project" value="TreeGrafter"/>
</dbReference>
<dbReference type="PROSITE" id="PS51186">
    <property type="entry name" value="GNAT"/>
    <property type="match status" value="1"/>
</dbReference>
<dbReference type="GO" id="GO:0120518">
    <property type="term" value="F:protein N-terminal-methionine acetyltransferase activity"/>
    <property type="evidence" value="ECO:0007669"/>
    <property type="project" value="UniProtKB-EC"/>
</dbReference>
<feature type="domain" description="N-acetyltransferase" evidence="12">
    <location>
        <begin position="46"/>
        <end position="195"/>
    </location>
</feature>
<dbReference type="GO" id="GO:0031415">
    <property type="term" value="C:NatA complex"/>
    <property type="evidence" value="ECO:0007669"/>
    <property type="project" value="TreeGrafter"/>
</dbReference>
<proteinExistence type="predicted"/>
<organism evidence="13 14">
    <name type="scientific">Setaria digitata</name>
    <dbReference type="NCBI Taxonomy" id="48799"/>
    <lineage>
        <taxon>Eukaryota</taxon>
        <taxon>Metazoa</taxon>
        <taxon>Ecdysozoa</taxon>
        <taxon>Nematoda</taxon>
        <taxon>Chromadorea</taxon>
        <taxon>Rhabditida</taxon>
        <taxon>Spirurina</taxon>
        <taxon>Spiruromorpha</taxon>
        <taxon>Filarioidea</taxon>
        <taxon>Setariidae</taxon>
        <taxon>Setaria</taxon>
    </lineage>
</organism>
<evidence type="ECO:0000256" key="8">
    <source>
        <dbReference type="ARBA" id="ARBA00048799"/>
    </source>
</evidence>
<dbReference type="CDD" id="cd04301">
    <property type="entry name" value="NAT_SF"/>
    <property type="match status" value="1"/>
</dbReference>
<evidence type="ECO:0000256" key="10">
    <source>
        <dbReference type="ARBA" id="ARBA00049103"/>
    </source>
</evidence>
<comment type="catalytic activity">
    <reaction evidence="5">
        <text>N-terminal L-methionyl-L-tyrosyl-[protein] + acetyl-CoA = N-terminal N(alpha)-acetyl-L-methionyl-L-tyrosyl-[protein] + CoA + H(+)</text>
        <dbReference type="Rhea" id="RHEA:50532"/>
        <dbReference type="Rhea" id="RHEA-COMP:12717"/>
        <dbReference type="Rhea" id="RHEA-COMP:12718"/>
        <dbReference type="ChEBI" id="CHEBI:15378"/>
        <dbReference type="ChEBI" id="CHEBI:57287"/>
        <dbReference type="ChEBI" id="CHEBI:57288"/>
        <dbReference type="ChEBI" id="CHEBI:133384"/>
        <dbReference type="ChEBI" id="CHEBI:133385"/>
        <dbReference type="EC" id="2.3.1.258"/>
    </reaction>
</comment>
<evidence type="ECO:0000313" key="14">
    <source>
        <dbReference type="WBParaSite" id="sdigi.contig371.g7822.t1"/>
    </source>
</evidence>
<comment type="catalytic activity">
    <reaction evidence="8">
        <text>N-terminal L-methionyl-L-valyl-[protein] + acetyl-CoA = N-terminal N(alpha)-acetyl-L-methionyl-L-valyl-[protein] + CoA + H(+)</text>
        <dbReference type="Rhea" id="RHEA:50572"/>
        <dbReference type="Rhea" id="RHEA-COMP:12730"/>
        <dbReference type="Rhea" id="RHEA-COMP:12731"/>
        <dbReference type="ChEBI" id="CHEBI:15378"/>
        <dbReference type="ChEBI" id="CHEBI:57287"/>
        <dbReference type="ChEBI" id="CHEBI:57288"/>
        <dbReference type="ChEBI" id="CHEBI:133402"/>
        <dbReference type="ChEBI" id="CHEBI:133403"/>
        <dbReference type="EC" id="2.3.1.258"/>
    </reaction>
</comment>
<comment type="catalytic activity">
    <reaction evidence="7">
        <text>N-terminal L-methionyl-L-lysyl-[protein] + acetyl-CoA = N-terminal N(alpha)-acetyl-L-methionyl-L-lysyl-[protein] + CoA + H(+)</text>
        <dbReference type="Rhea" id="RHEA:50580"/>
        <dbReference type="Rhea" id="RHEA-COMP:12734"/>
        <dbReference type="Rhea" id="RHEA-COMP:12735"/>
        <dbReference type="ChEBI" id="CHEBI:15378"/>
        <dbReference type="ChEBI" id="CHEBI:57287"/>
        <dbReference type="ChEBI" id="CHEBI:57288"/>
        <dbReference type="ChEBI" id="CHEBI:133406"/>
        <dbReference type="ChEBI" id="CHEBI:133407"/>
        <dbReference type="EC" id="2.3.1.258"/>
    </reaction>
</comment>
<dbReference type="SUPFAM" id="SSF55729">
    <property type="entry name" value="Acyl-CoA N-acyltransferases (Nat)"/>
    <property type="match status" value="1"/>
</dbReference>
<evidence type="ECO:0000256" key="5">
    <source>
        <dbReference type="ARBA" id="ARBA00048335"/>
    </source>
</evidence>
<dbReference type="WBParaSite" id="sdigi.contig371.g7822.t1">
    <property type="protein sequence ID" value="sdigi.contig371.g7822.t1"/>
    <property type="gene ID" value="sdigi.contig371.g7822"/>
</dbReference>
<dbReference type="FunFam" id="3.40.630.30:FF:000006">
    <property type="entry name" value="Putative n-alpha-acetyltransferase 50"/>
    <property type="match status" value="1"/>
</dbReference>
<name>A0A915PSA0_9BILA</name>
<evidence type="ECO:0000256" key="2">
    <source>
        <dbReference type="ARBA" id="ARBA00023315"/>
    </source>
</evidence>
<comment type="catalytic activity">
    <reaction evidence="6">
        <text>N-terminal L-methionyl-L-phenylalanyl-[protein] + acetyl-CoA = N-terminal N(alpha)-acetyl-L-methionyl-L-phenylalanyl-[protein] + CoA + H(+)</text>
        <dbReference type="Rhea" id="RHEA:50528"/>
        <dbReference type="Rhea" id="RHEA-COMP:12715"/>
        <dbReference type="Rhea" id="RHEA-COMP:12716"/>
        <dbReference type="ChEBI" id="CHEBI:15378"/>
        <dbReference type="ChEBI" id="CHEBI:57287"/>
        <dbReference type="ChEBI" id="CHEBI:57288"/>
        <dbReference type="ChEBI" id="CHEBI:133382"/>
        <dbReference type="ChEBI" id="CHEBI:133383"/>
        <dbReference type="EC" id="2.3.1.258"/>
    </reaction>
</comment>
<keyword evidence="2" id="KW-0012">Acyltransferase</keyword>
<protein>
    <recommendedName>
        <fullName evidence="3">N-terminal methionine N(alpha)-acetyltransferase NatE</fullName>
        <ecNumber evidence="3">2.3.1.258</ecNumber>
    </recommendedName>
</protein>
<sequence length="203" mass="23297">MAPSDNAENARNDKNENECKTCEVNGQLSVVKNDLKRIRCVGRCDMELGDITHHNVEQLRRLNQAVFPVAYNDKFYKEIVTAGELAKLAYFNDIVVGGVCCRIDTQNGIRRLYIMTLGTLAPYRRLGIGTMLLEHVFTLCDRDPTIENIYLHVQINNESALDFYKSFGFEVVGIAEKYYKRIEPDSAYILVKKIDREIREHLS</sequence>
<comment type="catalytic activity">
    <reaction evidence="10">
        <text>N-terminal L-methionyl-L-leucyl-[protein] + acetyl-CoA = N-terminal N(alpha)-acetyl-L-methionyl-L-leucyl-[protein] + CoA + H(+)</text>
        <dbReference type="Rhea" id="RHEA:50520"/>
        <dbReference type="Rhea" id="RHEA-COMP:12711"/>
        <dbReference type="Rhea" id="RHEA-COMP:12712"/>
        <dbReference type="ChEBI" id="CHEBI:15378"/>
        <dbReference type="ChEBI" id="CHEBI:57287"/>
        <dbReference type="ChEBI" id="CHEBI:57288"/>
        <dbReference type="ChEBI" id="CHEBI:133377"/>
        <dbReference type="ChEBI" id="CHEBI:133378"/>
        <dbReference type="EC" id="2.3.1.258"/>
    </reaction>
</comment>
<evidence type="ECO:0000259" key="12">
    <source>
        <dbReference type="PROSITE" id="PS51186"/>
    </source>
</evidence>
<comment type="catalytic activity">
    <reaction evidence="4">
        <text>N-terminal L-methionyl-L-seryl-[protein] + acetyl-CoA = N-terminal N(alpha)-acetyl-L-methionyl-L-seryl-[protein] + CoA + H(+)</text>
        <dbReference type="Rhea" id="RHEA:50568"/>
        <dbReference type="Rhea" id="RHEA-COMP:12728"/>
        <dbReference type="Rhea" id="RHEA-COMP:12729"/>
        <dbReference type="ChEBI" id="CHEBI:15378"/>
        <dbReference type="ChEBI" id="CHEBI:57287"/>
        <dbReference type="ChEBI" id="CHEBI:57288"/>
        <dbReference type="ChEBI" id="CHEBI:133400"/>
        <dbReference type="ChEBI" id="CHEBI:133401"/>
        <dbReference type="EC" id="2.3.1.258"/>
    </reaction>
</comment>
<comment type="catalytic activity">
    <reaction evidence="11">
        <text>N-terminal L-methionyl-L-threonyl-[protein] + acetyl-CoA = N-terminal N(alpha)-acetyl-L-methionyl-L-threonyl-[protein] + CoA + H(+)</text>
        <dbReference type="Rhea" id="RHEA:50576"/>
        <dbReference type="Rhea" id="RHEA-COMP:12732"/>
        <dbReference type="Rhea" id="RHEA-COMP:12733"/>
        <dbReference type="ChEBI" id="CHEBI:15378"/>
        <dbReference type="ChEBI" id="CHEBI:57287"/>
        <dbReference type="ChEBI" id="CHEBI:57288"/>
        <dbReference type="ChEBI" id="CHEBI:133404"/>
        <dbReference type="ChEBI" id="CHEBI:133405"/>
        <dbReference type="EC" id="2.3.1.258"/>
    </reaction>
</comment>
<evidence type="ECO:0000256" key="6">
    <source>
        <dbReference type="ARBA" id="ARBA00048490"/>
    </source>
</evidence>
<dbReference type="InterPro" id="IPR051556">
    <property type="entry name" value="N-term/lysine_N-AcTrnsfr"/>
</dbReference>
<keyword evidence="13" id="KW-1185">Reference proteome</keyword>
<evidence type="ECO:0000256" key="9">
    <source>
        <dbReference type="ARBA" id="ARBA00049002"/>
    </source>
</evidence>
<accession>A0A915PSA0</accession>
<dbReference type="InterPro" id="IPR016181">
    <property type="entry name" value="Acyl_CoA_acyltransferase"/>
</dbReference>